<dbReference type="GeneID" id="110086130"/>
<keyword evidence="6" id="KW-0130">Cell adhesion</keyword>
<evidence type="ECO:0000256" key="5">
    <source>
        <dbReference type="ARBA" id="ARBA00022737"/>
    </source>
</evidence>
<dbReference type="Pfam" id="PF00092">
    <property type="entry name" value="VWA"/>
    <property type="match status" value="8"/>
</dbReference>
<keyword evidence="7" id="KW-0325">Glycoprotein</keyword>
<reference evidence="14" key="1">
    <citation type="submission" date="2025-08" db="UniProtKB">
        <authorList>
            <consortium name="RefSeq"/>
        </authorList>
    </citation>
    <scope>IDENTIFICATION</scope>
</reference>
<organism evidence="13 14">
    <name type="scientific">Pogona vitticeps</name>
    <name type="common">central bearded dragon</name>
    <dbReference type="NCBI Taxonomy" id="103695"/>
    <lineage>
        <taxon>Eukaryota</taxon>
        <taxon>Metazoa</taxon>
        <taxon>Chordata</taxon>
        <taxon>Craniata</taxon>
        <taxon>Vertebrata</taxon>
        <taxon>Euteleostomi</taxon>
        <taxon>Lepidosauria</taxon>
        <taxon>Squamata</taxon>
        <taxon>Bifurcata</taxon>
        <taxon>Unidentata</taxon>
        <taxon>Episquamata</taxon>
        <taxon>Toxicofera</taxon>
        <taxon>Iguania</taxon>
        <taxon>Acrodonta</taxon>
        <taxon>Agamidae</taxon>
        <taxon>Amphibolurinae</taxon>
        <taxon>Pogona</taxon>
    </lineage>
</organism>
<dbReference type="PROSITE" id="PS50234">
    <property type="entry name" value="VWFA"/>
    <property type="match status" value="8"/>
</dbReference>
<feature type="domain" description="VWFA" evidence="12">
    <location>
        <begin position="469"/>
        <end position="640"/>
    </location>
</feature>
<dbReference type="InterPro" id="IPR008160">
    <property type="entry name" value="Collagen"/>
</dbReference>
<sequence length="2250" mass="247995">MVGWDVPPVTVQASDLFPGLSMHNLKMFLTLFLVILGTQTSITQKHGTESADIVLLIDSSDTLGKRAFSMMRSFVNRMINGLTIGPNKYRVALAQYSDDIFVEFQLDEFQAKSPMSNHIKKNLFFKGGSLRTGNAIQNVHEIFFKTPMEDRNRIVVVATSGMSEDDVERPARLLQQEGVKIIALGIQGASLQELESIATHSFYYKFEAPKDFLVFSQNMSNVIESAITVGTEVISTTPPPMTTPPKIRNETTKVADCHGDSVADVVFVVDESISHADVTHVRKFLENTVNSLDVNKDCIRIGLVTYSTEPRVLSFLSNETEKSDILQQIQSFSPRKGKANLGAAINATRKQVFARHAGGRKSQGVEQIATIITHRPSDDSIIDAANLLLEAYVTVFAIGIEGANITQLEKVVSYPPNKNVIQLLKFFDLPSKVDMWQKKLFNQIQDKIYVQSARKIHLKAGCEDTEKADIYFLIDGSTSIHSDDFKKDMKTFLKEVIRLFTVGPDHVRFGVVQYSNNHKVEFEAHVHTQSKSLEKAINNIRQLTGKTYTGAALKAMLPLFEKATKERNSKVPCYLIVLTDGKAHDNVLVPATMLRNTKINIYAIGVKGANVTQLHEIAGSELRVFNVQQYVFLKNIKNDIVRSICSKEACKEKKADVMFLVDSSGSIGAENFKKMQKFMKEVVNQSDIGLDRVHVGIVQFSSTQKEEFQLNNYSTRSDIIAAIGRMSALNQSTLTGEALQFVANYFTPAKGARPSVNKILILITDGKAQDEVKTPAKALREKGIIIYSVGVFNASKTQLEEISEKPENVFYVENFDILNQIEDKIIFGICTPYKPDDCKRTGALDIVFVLDSSHSIGEHNYGLMKDFLINIVNKSDVGQDRVQFGAVKYSTSPQTLFYLNTYSDKSAIIAHIQNDVLLDDTTYTAAALRHTEALFTEKHGSRKRRGVPQVLMVITDGDSHDKEKLDEISTRLRNSGITIFAIGIKDAKRKELMIMAGKEDKCFYVDEFDGLKNLTVIDDYCPPRACDIYADIVFLIDGSESVSGVFEKVKDLLIELVDLVGYNGNVVFGMAQFSDKYHEEFSLGHYQNKSELKDKIAKVTMQKGQKTYIGKALTEVKAFFKSPKRRVARSAHQMLVVITDGRSHDSFAKPAEDLRNEGIEIHAIGVGNVSHIRLQQVTDSPDRKYTAANYSERTGITKRITNEMCKDDDKSKCFVDVLLGFDISSQKSGDHLFKNQQLLETYLPGIIKDFTSTSTVSCNKGTTTQYSVAIPIENSNPPILAALHVDERQILEKLKNVVINSPSYLNVNFLDTLWNSFRNLSDNESRSKVLILFSDGLDDDIEALEKKSEELRKQGLDGIITVVLEGATDFHDLLYMEFGKGFGYNDQLTIGTHNIATRLFEYVDKIAERTCCCVHCKCVGEDGPPGQIGEMGSKGSVGPEGNRGHLGEDGEPGSRGFPGPDGDKGCRGDQGNKGQKGLRGHRGEKGKNGVDGLSGIDGEEGSEGPPGLRGEKGDPGQAGSPGPRGHPGDYGQKGFQGDPGNPGMINYIRGETGFTGLPGSQGERGPRGPAGMRGSRGNKGAEGRRGIPGPPGQEGTRGPGGLPGEQGFQGPQGPMGIPGVKGEKGYSGNEGPQGSAGVGGLKGNQGKPGSRGNKGEPGDPGEKGERGFRGLRGTRGEDGAAGYGKPGINGSKGEEGFPGYIGRNGIAGDSGIPGEVGPKGNKGRMGNPGFKGGEGDPGIRGYPGRPGAKGARGLASFSPCKLIEYVHGHSPCWRGTPECPVYPTELVFALDISQDTTRQIFQHMKEIVTEIVNITKIRESSCPVGARVAVVSYNSDTHYLIRFPDFRSKSRLLQEVNALSYQRSTSRRDLGGSMRFVARNIFKRTLQGDNVRKVAVFFSNGQSDHPNSINTAVLELSALDIQPVVIAFKNIPEVKRAFEMDTTGLFQVININQDGDYSLLLQRLKSCVLCYDKCKPDESCFRQEISQPRAYMDAAFILESSRKISRVEFDKLKDFLSTALDNFDVSDNPEDSLRGDRVAVVSHAPREFIPKKKGSPVKIEFDFVKYATKGRMKRHIQESVQQLNGEAAVGHALQWTIDNIFSKAPNQRKYKAIFIISTGVTSQWDKEMLSDASLRAKCQGYALFVLSIGQEYDDFELRELASIPLEHHLIQLGRIHKAEFRYAENFLKPLILFLKNEINSYPHAQLNRMCTNIRVQKPIWVDLQKESSLIVPGGVLDEDEEIVFSGIPTK</sequence>
<evidence type="ECO:0000256" key="4">
    <source>
        <dbReference type="ARBA" id="ARBA00022729"/>
    </source>
</evidence>
<name>A0ABM5GMP2_9SAUR</name>
<evidence type="ECO:0000256" key="7">
    <source>
        <dbReference type="ARBA" id="ARBA00023180"/>
    </source>
</evidence>
<feature type="compositionally biased region" description="Gly residues" evidence="11">
    <location>
        <begin position="1634"/>
        <end position="1643"/>
    </location>
</feature>
<comment type="function">
    <text evidence="9">Collagen VI acts as a cell-binding protein.</text>
</comment>
<feature type="domain" description="VWFA" evidence="12">
    <location>
        <begin position="52"/>
        <end position="233"/>
    </location>
</feature>
<feature type="domain" description="VWFA" evidence="12">
    <location>
        <begin position="1785"/>
        <end position="1968"/>
    </location>
</feature>
<evidence type="ECO:0000256" key="6">
    <source>
        <dbReference type="ARBA" id="ARBA00022889"/>
    </source>
</evidence>
<evidence type="ECO:0000256" key="2">
    <source>
        <dbReference type="ARBA" id="ARBA00022525"/>
    </source>
</evidence>
<comment type="similarity">
    <text evidence="10">Belongs to the type VI collagen family.</text>
</comment>
<protein>
    <submittedName>
        <fullName evidence="14">Collagen alpha-6(VI) chain-like</fullName>
    </submittedName>
</protein>
<evidence type="ECO:0000313" key="14">
    <source>
        <dbReference type="RefSeq" id="XP_072858927.1"/>
    </source>
</evidence>
<keyword evidence="8" id="KW-0379">Hydroxylation</keyword>
<keyword evidence="5" id="KW-0677">Repeat</keyword>
<evidence type="ECO:0000256" key="10">
    <source>
        <dbReference type="ARBA" id="ARBA00044000"/>
    </source>
</evidence>
<dbReference type="Gene3D" id="3.40.50.410">
    <property type="entry name" value="von Willebrand factor, type A domain"/>
    <property type="match status" value="8"/>
</dbReference>
<feature type="compositionally biased region" description="Gly residues" evidence="11">
    <location>
        <begin position="1729"/>
        <end position="1738"/>
    </location>
</feature>
<feature type="domain" description="VWFA" evidence="12">
    <location>
        <begin position="845"/>
        <end position="1020"/>
    </location>
</feature>
<dbReference type="CDD" id="cd01472">
    <property type="entry name" value="vWA_collagen"/>
    <property type="match status" value="3"/>
</dbReference>
<dbReference type="SMART" id="SM00327">
    <property type="entry name" value="VWA"/>
    <property type="match status" value="9"/>
</dbReference>
<evidence type="ECO:0000256" key="9">
    <source>
        <dbReference type="ARBA" id="ARBA00043858"/>
    </source>
</evidence>
<dbReference type="Proteomes" id="UP001652642">
    <property type="component" value="Chromosome 6"/>
</dbReference>
<evidence type="ECO:0000256" key="8">
    <source>
        <dbReference type="ARBA" id="ARBA00023278"/>
    </source>
</evidence>
<keyword evidence="2" id="KW-0964">Secreted</keyword>
<feature type="region of interest" description="Disordered" evidence="11">
    <location>
        <begin position="1424"/>
        <end position="1750"/>
    </location>
</feature>
<keyword evidence="4" id="KW-0732">Signal</keyword>
<gene>
    <name evidence="14" type="primary">LOC110086130</name>
</gene>
<dbReference type="Pfam" id="PF01391">
    <property type="entry name" value="Collagen"/>
    <property type="match status" value="2"/>
</dbReference>
<evidence type="ECO:0000259" key="12">
    <source>
        <dbReference type="PROSITE" id="PS50234"/>
    </source>
</evidence>
<feature type="compositionally biased region" description="Basic and acidic residues" evidence="11">
    <location>
        <begin position="1653"/>
        <end position="1678"/>
    </location>
</feature>
<accession>A0ABM5GMP2</accession>
<evidence type="ECO:0000313" key="13">
    <source>
        <dbReference type="Proteomes" id="UP001652642"/>
    </source>
</evidence>
<dbReference type="SUPFAM" id="SSF53300">
    <property type="entry name" value="vWA-like"/>
    <property type="match status" value="9"/>
</dbReference>
<dbReference type="InterPro" id="IPR050525">
    <property type="entry name" value="ECM_Assembly_Org"/>
</dbReference>
<evidence type="ECO:0000256" key="11">
    <source>
        <dbReference type="SAM" id="MobiDB-lite"/>
    </source>
</evidence>
<dbReference type="RefSeq" id="XP_072858927.1">
    <property type="nucleotide sequence ID" value="XM_073002826.1"/>
</dbReference>
<dbReference type="CDD" id="cd01450">
    <property type="entry name" value="vWFA_subfamily_ECM"/>
    <property type="match status" value="4"/>
</dbReference>
<comment type="subcellular location">
    <subcellularLocation>
        <location evidence="1">Secreted</location>
        <location evidence="1">Extracellular space</location>
        <location evidence="1">Extracellular matrix</location>
    </subcellularLocation>
</comment>
<feature type="compositionally biased region" description="Gly residues" evidence="11">
    <location>
        <begin position="1595"/>
        <end position="1604"/>
    </location>
</feature>
<dbReference type="PRINTS" id="PR00453">
    <property type="entry name" value="VWFADOMAIN"/>
</dbReference>
<keyword evidence="13" id="KW-1185">Reference proteome</keyword>
<dbReference type="InterPro" id="IPR036465">
    <property type="entry name" value="vWFA_dom_sf"/>
</dbReference>
<evidence type="ECO:0000256" key="3">
    <source>
        <dbReference type="ARBA" id="ARBA00022530"/>
    </source>
</evidence>
<keyword evidence="3" id="KW-0272">Extracellular matrix</keyword>
<feature type="domain" description="VWFA" evidence="12">
    <location>
        <begin position="264"/>
        <end position="444"/>
    </location>
</feature>
<feature type="domain" description="VWFA" evidence="12">
    <location>
        <begin position="1993"/>
        <end position="2190"/>
    </location>
</feature>
<dbReference type="PANTHER" id="PTHR24020">
    <property type="entry name" value="COLLAGEN ALPHA"/>
    <property type="match status" value="1"/>
</dbReference>
<dbReference type="PANTHER" id="PTHR24020:SF90">
    <property type="entry name" value="COLLAGEN ALPHA-1(XXI) CHAIN"/>
    <property type="match status" value="1"/>
</dbReference>
<feature type="domain" description="VWFA" evidence="12">
    <location>
        <begin position="1031"/>
        <end position="1204"/>
    </location>
</feature>
<feature type="compositionally biased region" description="Low complexity" evidence="11">
    <location>
        <begin position="1605"/>
        <end position="1618"/>
    </location>
</feature>
<proteinExistence type="inferred from homology"/>
<dbReference type="InterPro" id="IPR002035">
    <property type="entry name" value="VWF_A"/>
</dbReference>
<feature type="domain" description="VWFA" evidence="12">
    <location>
        <begin position="656"/>
        <end position="825"/>
    </location>
</feature>
<evidence type="ECO:0000256" key="1">
    <source>
        <dbReference type="ARBA" id="ARBA00004498"/>
    </source>
</evidence>